<accession>A0ABR2ZCC6</accession>
<organism evidence="3 4">
    <name type="scientific">Marasmius tenuissimus</name>
    <dbReference type="NCBI Taxonomy" id="585030"/>
    <lineage>
        <taxon>Eukaryota</taxon>
        <taxon>Fungi</taxon>
        <taxon>Dikarya</taxon>
        <taxon>Basidiomycota</taxon>
        <taxon>Agaricomycotina</taxon>
        <taxon>Agaricomycetes</taxon>
        <taxon>Agaricomycetidae</taxon>
        <taxon>Agaricales</taxon>
        <taxon>Marasmiineae</taxon>
        <taxon>Marasmiaceae</taxon>
        <taxon>Marasmius</taxon>
    </lineage>
</organism>
<dbReference type="InterPro" id="IPR041078">
    <property type="entry name" value="Plavaka"/>
</dbReference>
<feature type="region of interest" description="Disordered" evidence="1">
    <location>
        <begin position="36"/>
        <end position="115"/>
    </location>
</feature>
<feature type="domain" description="C2H2-type" evidence="2">
    <location>
        <begin position="14"/>
        <end position="38"/>
    </location>
</feature>
<evidence type="ECO:0000313" key="4">
    <source>
        <dbReference type="Proteomes" id="UP001437256"/>
    </source>
</evidence>
<gene>
    <name evidence="3" type="ORF">AAF712_014428</name>
</gene>
<name>A0ABR2ZCC6_9AGAR</name>
<comment type="caution">
    <text evidence="3">The sequence shown here is derived from an EMBL/GenBank/DDBJ whole genome shotgun (WGS) entry which is preliminary data.</text>
</comment>
<sequence>MPLPRSVHRSRVHCPYVGCIRTFTSQGYLSQHLGTGVHKGGSLRSARLRNSASPVCSTARPASSPDSDPPLADEDDTPHGYSLPLPPPLSPEHNFAEKSPTPESNPPVEIKTSAGETYRFHPILRGDLCNSDGNYIPPSSPPHVSPPTENPWTPFESEASYRLGNHLFQKMQTSKDDVNELLDIWRLDCRTRFGVDAAPLESHRELLSMIDSIKAGDAPWICYETSTEDSENDTPEYKRTKYQVWYRNPDTVISNILSNPDFANEFDAAPYVHLNNEGKRRVSDFMSGNFAFRHSTMISEDVGDAVDGAMYCPIIIGADKTTVSVATGHVEYHPIYISIGNLRNCARRGHRNGVIPVGFLAIPKADRKYDNDPEYRVYKKQLYHASIAAIFAPTKSAMLQPVVRLCPDGHYRRVIYDLAAFIADYPEQVYLAGIVSGWCCKCTARNNDLDGNNAEMRTREWFEEVMQGFGDDDNILWDNFGIDNDIVPFTHYFPRADIHEMLTADLLHQVIKGCFKDMLVEWVWDYIKQEYGDEAEAIMDDIDKRISIVPEFPGLRRFPQGRRFKQWTGDDSKALMKVFLPAVEPFIPPQMTKCLAAFLDFCYLVRRNDFDEDTISEIQRTVERFHSHRQIFVEQGIRDDFSVPRMHSMVHYPYLILNFGAPNGVCSSITESRHITAVKKPWRRSNRHNALSQILLTNQRLDKLSAKRVELVERGLLPRLHNPPPDPFEVGMQDTTPIDKDGIEGEVTLAKRRGEPGPDILNILD</sequence>
<evidence type="ECO:0000256" key="1">
    <source>
        <dbReference type="SAM" id="MobiDB-lite"/>
    </source>
</evidence>
<feature type="compositionally biased region" description="Low complexity" evidence="1">
    <location>
        <begin position="42"/>
        <end position="70"/>
    </location>
</feature>
<dbReference type="Proteomes" id="UP001437256">
    <property type="component" value="Unassembled WGS sequence"/>
</dbReference>
<dbReference type="InterPro" id="IPR013087">
    <property type="entry name" value="Znf_C2H2_type"/>
</dbReference>
<dbReference type="Pfam" id="PF18759">
    <property type="entry name" value="Plavaka"/>
    <property type="match status" value="1"/>
</dbReference>
<proteinExistence type="predicted"/>
<evidence type="ECO:0000259" key="2">
    <source>
        <dbReference type="PROSITE" id="PS00028"/>
    </source>
</evidence>
<dbReference type="EMBL" id="JBBXMP010000268">
    <property type="protein sequence ID" value="KAL0058867.1"/>
    <property type="molecule type" value="Genomic_DNA"/>
</dbReference>
<protein>
    <recommendedName>
        <fullName evidence="2">C2H2-type domain-containing protein</fullName>
    </recommendedName>
</protein>
<reference evidence="3 4" key="1">
    <citation type="submission" date="2024-05" db="EMBL/GenBank/DDBJ databases">
        <title>A draft genome resource for the thread blight pathogen Marasmius tenuissimus strain MS-2.</title>
        <authorList>
            <person name="Yulfo-Soto G.E."/>
            <person name="Baruah I.K."/>
            <person name="Amoako-Attah I."/>
            <person name="Bukari Y."/>
            <person name="Meinhardt L.W."/>
            <person name="Bailey B.A."/>
            <person name="Cohen S.P."/>
        </authorList>
    </citation>
    <scope>NUCLEOTIDE SEQUENCE [LARGE SCALE GENOMIC DNA]</scope>
    <source>
        <strain evidence="3 4">MS-2</strain>
    </source>
</reference>
<keyword evidence="4" id="KW-1185">Reference proteome</keyword>
<evidence type="ECO:0000313" key="3">
    <source>
        <dbReference type="EMBL" id="KAL0058867.1"/>
    </source>
</evidence>
<dbReference type="PROSITE" id="PS00028">
    <property type="entry name" value="ZINC_FINGER_C2H2_1"/>
    <property type="match status" value="1"/>
</dbReference>